<evidence type="ECO:0000256" key="1">
    <source>
        <dbReference type="SAM" id="MobiDB-lite"/>
    </source>
</evidence>
<name>A0ABU0I0J2_9HYPH</name>
<gene>
    <name evidence="2" type="ORF">QO012_002622</name>
</gene>
<evidence type="ECO:0000313" key="3">
    <source>
        <dbReference type="Proteomes" id="UP001231124"/>
    </source>
</evidence>
<sequence length="290" mass="31832">MRRADERLRGQRHANQNRPHDPGLGRRDQGRGRSVHREDASVGATRWHSDAALVGPVPGRDGPGTIYGMTSTRHPDGVALTRSECLGGVEFRSGSRPSINALILARGVPWPSDEATCATPGALSIRRPRRLDPTTAQSLRRGRSVISIHAPWPTIEPAILQDRLSNPARRAHFRITSANLRNWPSTRPHRLSLAAPMQRHPKPWSDHWLAPPLDEAVTSKIAPASAVADPMVWPDAMPVQPSPQASARLDAGRGSDERPLPSRDRRGLRSHAWGRDRSGRAGPARPGTRR</sequence>
<feature type="region of interest" description="Disordered" evidence="1">
    <location>
        <begin position="233"/>
        <end position="290"/>
    </location>
</feature>
<organism evidence="2 3">
    <name type="scientific">Methylobacterium aerolatum</name>
    <dbReference type="NCBI Taxonomy" id="418708"/>
    <lineage>
        <taxon>Bacteria</taxon>
        <taxon>Pseudomonadati</taxon>
        <taxon>Pseudomonadota</taxon>
        <taxon>Alphaproteobacteria</taxon>
        <taxon>Hyphomicrobiales</taxon>
        <taxon>Methylobacteriaceae</taxon>
        <taxon>Methylobacterium</taxon>
    </lineage>
</organism>
<comment type="caution">
    <text evidence="2">The sequence shown here is derived from an EMBL/GenBank/DDBJ whole genome shotgun (WGS) entry which is preliminary data.</text>
</comment>
<evidence type="ECO:0000313" key="2">
    <source>
        <dbReference type="EMBL" id="MDQ0448114.1"/>
    </source>
</evidence>
<accession>A0ABU0I0J2</accession>
<feature type="compositionally biased region" description="Basic and acidic residues" evidence="1">
    <location>
        <begin position="250"/>
        <end position="279"/>
    </location>
</feature>
<reference evidence="2 3" key="1">
    <citation type="submission" date="2023-07" db="EMBL/GenBank/DDBJ databases">
        <title>Genomic Encyclopedia of Type Strains, Phase IV (KMG-IV): sequencing the most valuable type-strain genomes for metagenomic binning, comparative biology and taxonomic classification.</title>
        <authorList>
            <person name="Goeker M."/>
        </authorList>
    </citation>
    <scope>NUCLEOTIDE SEQUENCE [LARGE SCALE GENOMIC DNA]</scope>
    <source>
        <strain evidence="2 3">DSM 19013</strain>
    </source>
</reference>
<feature type="compositionally biased region" description="Basic and acidic residues" evidence="1">
    <location>
        <begin position="18"/>
        <end position="40"/>
    </location>
</feature>
<feature type="compositionally biased region" description="Low complexity" evidence="1">
    <location>
        <begin position="280"/>
        <end position="290"/>
    </location>
</feature>
<proteinExistence type="predicted"/>
<keyword evidence="3" id="KW-1185">Reference proteome</keyword>
<protein>
    <submittedName>
        <fullName evidence="2">Uncharacterized protein</fullName>
    </submittedName>
</protein>
<dbReference type="Proteomes" id="UP001231124">
    <property type="component" value="Unassembled WGS sequence"/>
</dbReference>
<dbReference type="EMBL" id="JAUSVP010000007">
    <property type="protein sequence ID" value="MDQ0448114.1"/>
    <property type="molecule type" value="Genomic_DNA"/>
</dbReference>
<feature type="region of interest" description="Disordered" evidence="1">
    <location>
        <begin position="1"/>
        <end position="61"/>
    </location>
</feature>